<feature type="domain" description="ABC transporter" evidence="3">
    <location>
        <begin position="6"/>
        <end position="242"/>
    </location>
</feature>
<sequence>MSDERLAATDLTVGYRRRAVLSGIDVTLRAGELACLIGANGIGKSTLMRTLARAQSPLTGRVELRGRPITDLSPRELAAELAIVLTDRVAAGQLLGYDLVALGRAPYTGWFGRLDDTDRRTIEWALDTTGSGHLAGRPVTELSDGERQRLMIARALVQQPSVLLLDEPTAFLDLAARLELVKLLLSLTHEHGLAVLMSTHDVEHLLRHADSVWLITPERELITGAPEELGLGGHLRRMLGDTAAFDPRTGTFAWDDGHAATARVTAPNECPADLLAWTVRAVERAGYRVGEQDPAVTVEVRASGGWRVGPRRLDSVQALVACLRDGG</sequence>
<reference evidence="4 5" key="1">
    <citation type="submission" date="2018-03" db="EMBL/GenBank/DDBJ databases">
        <title>Genomic Encyclopedia of Type Strains, Phase III (KMG-III): the genomes of soil and plant-associated and newly described type strains.</title>
        <authorList>
            <person name="Whitman W."/>
        </authorList>
    </citation>
    <scope>NUCLEOTIDE SEQUENCE [LARGE SCALE GENOMIC DNA]</scope>
    <source>
        <strain evidence="4 5">CGMCC 4.7104</strain>
    </source>
</reference>
<dbReference type="RefSeq" id="WP_106246527.1">
    <property type="nucleotide sequence ID" value="NZ_PVNG01000016.1"/>
</dbReference>
<name>A0A2T0MQW6_9ACTN</name>
<dbReference type="SMART" id="SM00382">
    <property type="entry name" value="AAA"/>
    <property type="match status" value="1"/>
</dbReference>
<evidence type="ECO:0000256" key="2">
    <source>
        <dbReference type="ARBA" id="ARBA00022840"/>
    </source>
</evidence>
<dbReference type="SUPFAM" id="SSF52540">
    <property type="entry name" value="P-loop containing nucleoside triphosphate hydrolases"/>
    <property type="match status" value="1"/>
</dbReference>
<dbReference type="PROSITE" id="PS50893">
    <property type="entry name" value="ABC_TRANSPORTER_2"/>
    <property type="match status" value="1"/>
</dbReference>
<gene>
    <name evidence="4" type="ORF">B0I32_11651</name>
</gene>
<dbReference type="GO" id="GO:0005524">
    <property type="term" value="F:ATP binding"/>
    <property type="evidence" value="ECO:0007669"/>
    <property type="project" value="UniProtKB-KW"/>
</dbReference>
<dbReference type="OrthoDB" id="3579586at2"/>
<accession>A0A2T0MQW6</accession>
<evidence type="ECO:0000259" key="3">
    <source>
        <dbReference type="PROSITE" id="PS50893"/>
    </source>
</evidence>
<keyword evidence="1" id="KW-0547">Nucleotide-binding</keyword>
<keyword evidence="5" id="KW-1185">Reference proteome</keyword>
<dbReference type="InterPro" id="IPR003439">
    <property type="entry name" value="ABC_transporter-like_ATP-bd"/>
</dbReference>
<keyword evidence="2 4" id="KW-0067">ATP-binding</keyword>
<protein>
    <submittedName>
        <fullName evidence="4">Iron complex transport system ATP-binding protein</fullName>
    </submittedName>
</protein>
<dbReference type="AlphaFoldDB" id="A0A2T0MQW6"/>
<dbReference type="Proteomes" id="UP000238312">
    <property type="component" value="Unassembled WGS sequence"/>
</dbReference>
<evidence type="ECO:0000313" key="4">
    <source>
        <dbReference type="EMBL" id="PRX60660.1"/>
    </source>
</evidence>
<dbReference type="CDD" id="cd03214">
    <property type="entry name" value="ABC_Iron-Siderophores_B12_Hemin"/>
    <property type="match status" value="1"/>
</dbReference>
<evidence type="ECO:0000313" key="5">
    <source>
        <dbReference type="Proteomes" id="UP000238312"/>
    </source>
</evidence>
<dbReference type="Gene3D" id="3.40.50.300">
    <property type="entry name" value="P-loop containing nucleotide triphosphate hydrolases"/>
    <property type="match status" value="1"/>
</dbReference>
<dbReference type="GO" id="GO:0016887">
    <property type="term" value="F:ATP hydrolysis activity"/>
    <property type="evidence" value="ECO:0007669"/>
    <property type="project" value="InterPro"/>
</dbReference>
<dbReference type="Pfam" id="PF00005">
    <property type="entry name" value="ABC_tran"/>
    <property type="match status" value="1"/>
</dbReference>
<dbReference type="PANTHER" id="PTHR42794">
    <property type="entry name" value="HEMIN IMPORT ATP-BINDING PROTEIN HMUV"/>
    <property type="match status" value="1"/>
</dbReference>
<comment type="caution">
    <text evidence="4">The sequence shown here is derived from an EMBL/GenBank/DDBJ whole genome shotgun (WGS) entry which is preliminary data.</text>
</comment>
<dbReference type="PANTHER" id="PTHR42794:SF2">
    <property type="entry name" value="ABC TRANSPORTER ATP-BINDING PROTEIN"/>
    <property type="match status" value="1"/>
</dbReference>
<dbReference type="InterPro" id="IPR003593">
    <property type="entry name" value="AAA+_ATPase"/>
</dbReference>
<organism evidence="4 5">
    <name type="scientific">Nonomuraea fuscirosea</name>
    <dbReference type="NCBI Taxonomy" id="1291556"/>
    <lineage>
        <taxon>Bacteria</taxon>
        <taxon>Bacillati</taxon>
        <taxon>Actinomycetota</taxon>
        <taxon>Actinomycetes</taxon>
        <taxon>Streptosporangiales</taxon>
        <taxon>Streptosporangiaceae</taxon>
        <taxon>Nonomuraea</taxon>
    </lineage>
</organism>
<evidence type="ECO:0000256" key="1">
    <source>
        <dbReference type="ARBA" id="ARBA00022741"/>
    </source>
</evidence>
<dbReference type="EMBL" id="PVNG01000016">
    <property type="protein sequence ID" value="PRX60660.1"/>
    <property type="molecule type" value="Genomic_DNA"/>
</dbReference>
<dbReference type="InterPro" id="IPR027417">
    <property type="entry name" value="P-loop_NTPase"/>
</dbReference>
<proteinExistence type="predicted"/>